<evidence type="ECO:0000259" key="1">
    <source>
        <dbReference type="Pfam" id="PF03200"/>
    </source>
</evidence>
<dbReference type="GO" id="GO:0006487">
    <property type="term" value="P:protein N-linked glycosylation"/>
    <property type="evidence" value="ECO:0007669"/>
    <property type="project" value="TreeGrafter"/>
</dbReference>
<dbReference type="Pfam" id="PF03200">
    <property type="entry name" value="Glyco_hydro_63"/>
    <property type="match status" value="2"/>
</dbReference>
<feature type="domain" description="Glycosyl hydrolase family 63 C-terminal" evidence="1">
    <location>
        <begin position="92"/>
        <end position="134"/>
    </location>
</feature>
<dbReference type="InterPro" id="IPR031335">
    <property type="entry name" value="Glyco_hydro_63_C"/>
</dbReference>
<keyword evidence="2" id="KW-0378">Hydrolase</keyword>
<keyword evidence="2" id="KW-0326">Glycosidase</keyword>
<dbReference type="InterPro" id="IPR012341">
    <property type="entry name" value="6hp_glycosidase-like_sf"/>
</dbReference>
<dbReference type="PANTHER" id="PTHR10412">
    <property type="entry name" value="MANNOSYL-OLIGOSACCHARIDE GLUCOSIDASE"/>
    <property type="match status" value="1"/>
</dbReference>
<name>A0A2P6PBQ5_ROSCH</name>
<dbReference type="GO" id="GO:0005789">
    <property type="term" value="C:endoplasmic reticulum membrane"/>
    <property type="evidence" value="ECO:0007669"/>
    <property type="project" value="TreeGrafter"/>
</dbReference>
<dbReference type="InterPro" id="IPR004888">
    <property type="entry name" value="Glycoside_hydrolase_63"/>
</dbReference>
<dbReference type="InterPro" id="IPR008928">
    <property type="entry name" value="6-hairpin_glycosidase_sf"/>
</dbReference>
<accession>A0A2P6PBQ5</accession>
<dbReference type="GO" id="GO:0009311">
    <property type="term" value="P:oligosaccharide metabolic process"/>
    <property type="evidence" value="ECO:0007669"/>
    <property type="project" value="InterPro"/>
</dbReference>
<dbReference type="PANTHER" id="PTHR10412:SF20">
    <property type="entry name" value="MANNOSYL-OLIGOSACCHARIDE GLUCOSIDASE GCS1"/>
    <property type="match status" value="1"/>
</dbReference>
<protein>
    <submittedName>
        <fullName evidence="2">Putative glycosidase</fullName>
        <ecNumber evidence="2">3.2.1.-</ecNumber>
    </submittedName>
</protein>
<organism evidence="2 3">
    <name type="scientific">Rosa chinensis</name>
    <name type="common">China rose</name>
    <dbReference type="NCBI Taxonomy" id="74649"/>
    <lineage>
        <taxon>Eukaryota</taxon>
        <taxon>Viridiplantae</taxon>
        <taxon>Streptophyta</taxon>
        <taxon>Embryophyta</taxon>
        <taxon>Tracheophyta</taxon>
        <taxon>Spermatophyta</taxon>
        <taxon>Magnoliopsida</taxon>
        <taxon>eudicotyledons</taxon>
        <taxon>Gunneridae</taxon>
        <taxon>Pentapetalae</taxon>
        <taxon>rosids</taxon>
        <taxon>fabids</taxon>
        <taxon>Rosales</taxon>
        <taxon>Rosaceae</taxon>
        <taxon>Rosoideae</taxon>
        <taxon>Rosoideae incertae sedis</taxon>
        <taxon>Rosa</taxon>
    </lineage>
</organism>
<proteinExistence type="predicted"/>
<dbReference type="EMBL" id="PDCK01000045">
    <property type="protein sequence ID" value="PRQ19359.1"/>
    <property type="molecule type" value="Genomic_DNA"/>
</dbReference>
<dbReference type="SUPFAM" id="SSF48208">
    <property type="entry name" value="Six-hairpin glycosidases"/>
    <property type="match status" value="1"/>
</dbReference>
<dbReference type="AlphaFoldDB" id="A0A2P6PBQ5"/>
<dbReference type="Proteomes" id="UP000238479">
    <property type="component" value="Chromosome 7"/>
</dbReference>
<dbReference type="Gene3D" id="1.50.10.10">
    <property type="match status" value="2"/>
</dbReference>
<dbReference type="EC" id="3.2.1.-" evidence="2"/>
<gene>
    <name evidence="2" type="ORF">RchiOBHm_Chr7g0216361</name>
</gene>
<reference evidence="2 3" key="1">
    <citation type="journal article" date="2018" name="Nat. Genet.">
        <title>The Rosa genome provides new insights in the design of modern roses.</title>
        <authorList>
            <person name="Bendahmane M."/>
        </authorList>
    </citation>
    <scope>NUCLEOTIDE SEQUENCE [LARGE SCALE GENOMIC DNA]</scope>
    <source>
        <strain evidence="3">cv. Old Blush</strain>
    </source>
</reference>
<evidence type="ECO:0000313" key="3">
    <source>
        <dbReference type="Proteomes" id="UP000238479"/>
    </source>
</evidence>
<dbReference type="GO" id="GO:0004573">
    <property type="term" value="F:Glc3Man9GlcNAc2 oligosaccharide glucosidase activity"/>
    <property type="evidence" value="ECO:0007669"/>
    <property type="project" value="InterPro"/>
</dbReference>
<evidence type="ECO:0000313" key="2">
    <source>
        <dbReference type="EMBL" id="PRQ19359.1"/>
    </source>
</evidence>
<keyword evidence="3" id="KW-1185">Reference proteome</keyword>
<dbReference type="Gramene" id="PRQ19359">
    <property type="protein sequence ID" value="PRQ19359"/>
    <property type="gene ID" value="RchiOBHm_Chr7g0216361"/>
</dbReference>
<sequence>MDLYFDFGNHTEKVHLRWKKIMVGNIYQDLSRVVLETPKLRLVPHIGYVSLFPFMGRIIPADSWILEKQLDLISNRTILWTNFGLRSLARTRNVVRNYQKTGFFWQRFDQRNGKGKGARVFTGWTSLILLIMAEAYP</sequence>
<feature type="domain" description="Glycosyl hydrolase family 63 C-terminal" evidence="1">
    <location>
        <begin position="3"/>
        <end position="91"/>
    </location>
</feature>
<dbReference type="STRING" id="74649.A0A2P6PBQ5"/>
<comment type="caution">
    <text evidence="2">The sequence shown here is derived from an EMBL/GenBank/DDBJ whole genome shotgun (WGS) entry which is preliminary data.</text>
</comment>